<dbReference type="SUPFAM" id="SSF50475">
    <property type="entry name" value="FMN-binding split barrel"/>
    <property type="match status" value="1"/>
</dbReference>
<dbReference type="GO" id="GO:0005737">
    <property type="term" value="C:cytoplasm"/>
    <property type="evidence" value="ECO:0007669"/>
    <property type="project" value="UniProtKB-ARBA"/>
</dbReference>
<name>A0A0U3FPE8_9HYPH</name>
<feature type="domain" description="CREG-like beta-barrel" evidence="2">
    <location>
        <begin position="31"/>
        <end position="170"/>
    </location>
</feature>
<dbReference type="PANTHER" id="PTHR13343:SF17">
    <property type="entry name" value="CELLULAR REPRESSOR OF E1A-STIMULATED GENES, ISOFORM A"/>
    <property type="match status" value="1"/>
</dbReference>
<evidence type="ECO:0000313" key="4">
    <source>
        <dbReference type="Proteomes" id="UP000064921"/>
    </source>
</evidence>
<keyword evidence="4" id="KW-1185">Reference proteome</keyword>
<evidence type="ECO:0000259" key="1">
    <source>
        <dbReference type="Pfam" id="PF10615"/>
    </source>
</evidence>
<sequence length="269" mass="28844">MAGREIAVRRTLVTEAGKEKALLQEVDDEVRRQARSLLRLARHAALGVLEVGTGHPLVSRVTPVAAMDGTPVVLASKLAAHKPAMQADGRCSLLVGEPGKGDPLAHPRMTVMAVAREIERGSPDHDEARRRHLARHPKAGLYVDFPDMSFFRLEVVRASLNGGFGKAYALSAADLVLAANLCAPLSGWEAGAAAHMNEDHTDALALYAQVLCGQPKANWRLTGLDPEGLDLAAGDRACRLWFDTPLTEPKALREKLVELAKAARAKAPA</sequence>
<dbReference type="PANTHER" id="PTHR13343">
    <property type="entry name" value="CREG1 PROTEIN"/>
    <property type="match status" value="1"/>
</dbReference>
<reference evidence="3 4" key="1">
    <citation type="submission" date="2015-10" db="EMBL/GenBank/DDBJ databases">
        <title>The world's first case of liver abscess caused by Pannonibacter phragmitetus.</title>
        <authorList>
            <person name="Ming D."/>
            <person name="Wang M."/>
            <person name="Zhou Y."/>
            <person name="Jiang T."/>
            <person name="Hu S."/>
        </authorList>
    </citation>
    <scope>NUCLEOTIDE SEQUENCE [LARGE SCALE GENOMIC DNA]</scope>
    <source>
        <strain evidence="3 4">31801</strain>
    </source>
</reference>
<dbReference type="InterPro" id="IPR037119">
    <property type="entry name" value="Haem_oxidase_HugZ-like_sf"/>
</dbReference>
<dbReference type="AlphaFoldDB" id="A0A0U3FPE8"/>
<gene>
    <name evidence="3" type="ORF">APZ00_14250</name>
</gene>
<proteinExistence type="predicted"/>
<dbReference type="EMBL" id="CP013068">
    <property type="protein sequence ID" value="ALV28078.1"/>
    <property type="molecule type" value="Genomic_DNA"/>
</dbReference>
<evidence type="ECO:0000313" key="3">
    <source>
        <dbReference type="EMBL" id="ALV28078.1"/>
    </source>
</evidence>
<dbReference type="Gene3D" id="3.20.180.10">
    <property type="entry name" value="PNP-oxidase-like"/>
    <property type="match status" value="1"/>
</dbReference>
<feature type="domain" description="DUF2470" evidence="1">
    <location>
        <begin position="190"/>
        <end position="259"/>
    </location>
</feature>
<evidence type="ECO:0000259" key="2">
    <source>
        <dbReference type="Pfam" id="PF13883"/>
    </source>
</evidence>
<dbReference type="KEGG" id="pphr:APZ00_14250"/>
<dbReference type="Proteomes" id="UP000064921">
    <property type="component" value="Chromosome"/>
</dbReference>
<dbReference type="STRING" id="121719.APZ00_14250"/>
<dbReference type="InterPro" id="IPR055343">
    <property type="entry name" value="CREG_beta-barrel"/>
</dbReference>
<protein>
    <submittedName>
        <fullName evidence="3">Pyridoxamine 5'-phosphate oxidase</fullName>
    </submittedName>
</protein>
<dbReference type="Gene3D" id="2.30.110.10">
    <property type="entry name" value="Electron Transport, Fmn-binding Protein, Chain A"/>
    <property type="match status" value="1"/>
</dbReference>
<accession>A0A0U3FPE8</accession>
<dbReference type="eggNOG" id="COG0748">
    <property type="taxonomic scope" value="Bacteria"/>
</dbReference>
<organism evidence="3 4">
    <name type="scientific">Pannonibacter phragmitetus</name>
    <dbReference type="NCBI Taxonomy" id="121719"/>
    <lineage>
        <taxon>Bacteria</taxon>
        <taxon>Pseudomonadati</taxon>
        <taxon>Pseudomonadota</taxon>
        <taxon>Alphaproteobacteria</taxon>
        <taxon>Hyphomicrobiales</taxon>
        <taxon>Stappiaceae</taxon>
        <taxon>Pannonibacter</taxon>
    </lineage>
</organism>
<dbReference type="InterPro" id="IPR012349">
    <property type="entry name" value="Split_barrel_FMN-bd"/>
</dbReference>
<dbReference type="InterPro" id="IPR019595">
    <property type="entry name" value="DUF2470"/>
</dbReference>
<dbReference type="Pfam" id="PF13883">
    <property type="entry name" value="CREG_beta-barrel"/>
    <property type="match status" value="1"/>
</dbReference>
<dbReference type="Pfam" id="PF10615">
    <property type="entry name" value="DUF2470"/>
    <property type="match status" value="1"/>
</dbReference>